<comment type="caution">
    <text evidence="1">The sequence shown here is derived from an EMBL/GenBank/DDBJ whole genome shotgun (WGS) entry which is preliminary data.</text>
</comment>
<dbReference type="AlphaFoldDB" id="X1DLT3"/>
<reference evidence="1" key="1">
    <citation type="journal article" date="2014" name="Front. Microbiol.">
        <title>High frequency of phylogenetically diverse reductive dehalogenase-homologous genes in deep subseafloor sedimentary metagenomes.</title>
        <authorList>
            <person name="Kawai M."/>
            <person name="Futagami T."/>
            <person name="Toyoda A."/>
            <person name="Takaki Y."/>
            <person name="Nishi S."/>
            <person name="Hori S."/>
            <person name="Arai W."/>
            <person name="Tsubouchi T."/>
            <person name="Morono Y."/>
            <person name="Uchiyama I."/>
            <person name="Ito T."/>
            <person name="Fujiyama A."/>
            <person name="Inagaki F."/>
            <person name="Takami H."/>
        </authorList>
    </citation>
    <scope>NUCLEOTIDE SEQUENCE</scope>
    <source>
        <strain evidence="1">Expedition CK06-06</strain>
    </source>
</reference>
<name>X1DLT3_9ZZZZ</name>
<accession>X1DLT3</accession>
<feature type="non-terminal residue" evidence="1">
    <location>
        <position position="1"/>
    </location>
</feature>
<evidence type="ECO:0000313" key="1">
    <source>
        <dbReference type="EMBL" id="GAH09240.1"/>
    </source>
</evidence>
<gene>
    <name evidence="1" type="ORF">S01H4_53910</name>
</gene>
<organism evidence="1">
    <name type="scientific">marine sediment metagenome</name>
    <dbReference type="NCBI Taxonomy" id="412755"/>
    <lineage>
        <taxon>unclassified sequences</taxon>
        <taxon>metagenomes</taxon>
        <taxon>ecological metagenomes</taxon>
    </lineage>
</organism>
<protein>
    <submittedName>
        <fullName evidence="1">Uncharacterized protein</fullName>
    </submittedName>
</protein>
<dbReference type="EMBL" id="BART01030966">
    <property type="protein sequence ID" value="GAH09240.1"/>
    <property type="molecule type" value="Genomic_DNA"/>
</dbReference>
<proteinExistence type="predicted"/>
<sequence>EWVIKILNNALKKIYLLKYFYYEILRRKCRILEKDGVPGRI</sequence>